<dbReference type="Pfam" id="PF05199">
    <property type="entry name" value="GMC_oxred_C"/>
    <property type="match status" value="1"/>
</dbReference>
<dbReference type="InterPro" id="IPR036188">
    <property type="entry name" value="FAD/NAD-bd_sf"/>
</dbReference>
<dbReference type="PANTHER" id="PTHR11552:SF213">
    <property type="entry name" value="DEHYDROGENASE, PUTATIVE-RELATED"/>
    <property type="match status" value="1"/>
</dbReference>
<dbReference type="SUPFAM" id="SSF51905">
    <property type="entry name" value="FAD/NAD(P)-binding domain"/>
    <property type="match status" value="1"/>
</dbReference>
<comment type="cofactor">
    <cofactor evidence="1">
        <name>FAD</name>
        <dbReference type="ChEBI" id="CHEBI:57692"/>
    </cofactor>
</comment>
<gene>
    <name evidence="4" type="ORF">BDZ94DRAFT_1168620</name>
</gene>
<evidence type="ECO:0000259" key="3">
    <source>
        <dbReference type="Pfam" id="PF05199"/>
    </source>
</evidence>
<name>A0A9P6CCR9_9AGAR</name>
<dbReference type="Proteomes" id="UP000807353">
    <property type="component" value="Unassembled WGS sequence"/>
</dbReference>
<dbReference type="Gene3D" id="3.50.50.60">
    <property type="entry name" value="FAD/NAD(P)-binding domain"/>
    <property type="match status" value="1"/>
</dbReference>
<evidence type="ECO:0000256" key="2">
    <source>
        <dbReference type="ARBA" id="ARBA00010790"/>
    </source>
</evidence>
<dbReference type="GO" id="GO:0016614">
    <property type="term" value="F:oxidoreductase activity, acting on CH-OH group of donors"/>
    <property type="evidence" value="ECO:0007669"/>
    <property type="project" value="InterPro"/>
</dbReference>
<comment type="caution">
    <text evidence="4">The sequence shown here is derived from an EMBL/GenBank/DDBJ whole genome shotgun (WGS) entry which is preliminary data.</text>
</comment>
<protein>
    <submittedName>
        <fullName evidence="4">Glucose-methanol-choline oxidoreductase</fullName>
    </submittedName>
</protein>
<dbReference type="AlphaFoldDB" id="A0A9P6CCR9"/>
<sequence length="153" mass="16707">SRGTVQLTGSHPQDTLNIQKNHFQAPEGPRDVADLRDAIRRARAIVQDSLISLYVEEEIFPGSQAQSDDDVESHIYQNIFGHHACCTNPIGPDDDANAVLDGDFRVRGVANLRVVDASSWPNVPGYFITTPTYMMSEKAADVIIAAANMNARG</sequence>
<feature type="non-terminal residue" evidence="4">
    <location>
        <position position="1"/>
    </location>
</feature>
<evidence type="ECO:0000256" key="1">
    <source>
        <dbReference type="ARBA" id="ARBA00001974"/>
    </source>
</evidence>
<dbReference type="PANTHER" id="PTHR11552">
    <property type="entry name" value="GLUCOSE-METHANOL-CHOLINE GMC OXIDOREDUCTASE"/>
    <property type="match status" value="1"/>
</dbReference>
<dbReference type="SUPFAM" id="SSF54373">
    <property type="entry name" value="FAD-linked reductases, C-terminal domain"/>
    <property type="match status" value="1"/>
</dbReference>
<evidence type="ECO:0000313" key="5">
    <source>
        <dbReference type="Proteomes" id="UP000807353"/>
    </source>
</evidence>
<dbReference type="GO" id="GO:0050660">
    <property type="term" value="F:flavin adenine dinucleotide binding"/>
    <property type="evidence" value="ECO:0007669"/>
    <property type="project" value="InterPro"/>
</dbReference>
<dbReference type="InterPro" id="IPR012132">
    <property type="entry name" value="GMC_OxRdtase"/>
</dbReference>
<reference evidence="4" key="1">
    <citation type="submission" date="2020-11" db="EMBL/GenBank/DDBJ databases">
        <authorList>
            <consortium name="DOE Joint Genome Institute"/>
            <person name="Ahrendt S."/>
            <person name="Riley R."/>
            <person name="Andreopoulos W."/>
            <person name="Labutti K."/>
            <person name="Pangilinan J."/>
            <person name="Ruiz-Duenas F.J."/>
            <person name="Barrasa J.M."/>
            <person name="Sanchez-Garcia M."/>
            <person name="Camarero S."/>
            <person name="Miyauchi S."/>
            <person name="Serrano A."/>
            <person name="Linde D."/>
            <person name="Babiker R."/>
            <person name="Drula E."/>
            <person name="Ayuso-Fernandez I."/>
            <person name="Pacheco R."/>
            <person name="Padilla G."/>
            <person name="Ferreira P."/>
            <person name="Barriuso J."/>
            <person name="Kellner H."/>
            <person name="Castanera R."/>
            <person name="Alfaro M."/>
            <person name="Ramirez L."/>
            <person name="Pisabarro A.G."/>
            <person name="Kuo A."/>
            <person name="Tritt A."/>
            <person name="Lipzen A."/>
            <person name="He G."/>
            <person name="Yan M."/>
            <person name="Ng V."/>
            <person name="Cullen D."/>
            <person name="Martin F."/>
            <person name="Rosso M.-N."/>
            <person name="Henrissat B."/>
            <person name="Hibbett D."/>
            <person name="Martinez A.T."/>
            <person name="Grigoriev I.V."/>
        </authorList>
    </citation>
    <scope>NUCLEOTIDE SEQUENCE</scope>
    <source>
        <strain evidence="4">CBS 247.69</strain>
    </source>
</reference>
<dbReference type="InterPro" id="IPR007867">
    <property type="entry name" value="GMC_OxRtase_C"/>
</dbReference>
<organism evidence="4 5">
    <name type="scientific">Collybia nuda</name>
    <dbReference type="NCBI Taxonomy" id="64659"/>
    <lineage>
        <taxon>Eukaryota</taxon>
        <taxon>Fungi</taxon>
        <taxon>Dikarya</taxon>
        <taxon>Basidiomycota</taxon>
        <taxon>Agaricomycotina</taxon>
        <taxon>Agaricomycetes</taxon>
        <taxon>Agaricomycetidae</taxon>
        <taxon>Agaricales</taxon>
        <taxon>Tricholomatineae</taxon>
        <taxon>Clitocybaceae</taxon>
        <taxon>Collybia</taxon>
    </lineage>
</organism>
<evidence type="ECO:0000313" key="4">
    <source>
        <dbReference type="EMBL" id="KAF9460957.1"/>
    </source>
</evidence>
<feature type="domain" description="Glucose-methanol-choline oxidoreductase C-terminal" evidence="3">
    <location>
        <begin position="1"/>
        <end position="135"/>
    </location>
</feature>
<keyword evidence="5" id="KW-1185">Reference proteome</keyword>
<dbReference type="Gene3D" id="3.30.560.10">
    <property type="entry name" value="Glucose Oxidase, domain 3"/>
    <property type="match status" value="1"/>
</dbReference>
<dbReference type="OrthoDB" id="269227at2759"/>
<proteinExistence type="inferred from homology"/>
<dbReference type="EMBL" id="MU150291">
    <property type="protein sequence ID" value="KAF9460957.1"/>
    <property type="molecule type" value="Genomic_DNA"/>
</dbReference>
<accession>A0A9P6CCR9</accession>
<comment type="similarity">
    <text evidence="2">Belongs to the GMC oxidoreductase family.</text>
</comment>